<gene>
    <name evidence="2" type="ORF">PFISCL1PPCAC_18887</name>
</gene>
<feature type="transmembrane region" description="Helical" evidence="1">
    <location>
        <begin position="100"/>
        <end position="124"/>
    </location>
</feature>
<sequence>SSLVQSGHSALLSTRVLDKPSVMCKFIINIIYGAIVFIAFCLTVTSVARDTWFISGSGMKATSGVLPCADTIPTGDELAAGKICTPDWNKFKDLSFKMQAIVGCLIFAAVMEVVCFVFNILSAFSCCCKQQLGKILSSLSSIVTIFLLIPVVIVALSNSDNVEKLKKQGWPISVDDVGHGDSFICATVALVFSIINIILAVVAQCCISKK</sequence>
<comment type="caution">
    <text evidence="2">The sequence shown here is derived from an EMBL/GenBank/DDBJ whole genome shotgun (WGS) entry which is preliminary data.</text>
</comment>
<protein>
    <submittedName>
        <fullName evidence="2">Uncharacterized protein</fullName>
    </submittedName>
</protein>
<evidence type="ECO:0000256" key="1">
    <source>
        <dbReference type="SAM" id="Phobius"/>
    </source>
</evidence>
<keyword evidence="1" id="KW-1133">Transmembrane helix</keyword>
<name>A0AAV5W757_9BILA</name>
<feature type="transmembrane region" description="Helical" evidence="1">
    <location>
        <begin position="136"/>
        <end position="156"/>
    </location>
</feature>
<feature type="non-terminal residue" evidence="2">
    <location>
        <position position="1"/>
    </location>
</feature>
<dbReference type="EMBL" id="BTSY01000005">
    <property type="protein sequence ID" value="GMT27590.1"/>
    <property type="molecule type" value="Genomic_DNA"/>
</dbReference>
<dbReference type="AlphaFoldDB" id="A0AAV5W757"/>
<keyword evidence="3" id="KW-1185">Reference proteome</keyword>
<evidence type="ECO:0000313" key="3">
    <source>
        <dbReference type="Proteomes" id="UP001432322"/>
    </source>
</evidence>
<dbReference type="PANTHER" id="PTHR37446">
    <property type="entry name" value="CLAUDIN-LIKE IN CAENORHABDITIS"/>
    <property type="match status" value="1"/>
</dbReference>
<accession>A0AAV5W757</accession>
<keyword evidence="1" id="KW-0472">Membrane</keyword>
<reference evidence="2" key="1">
    <citation type="submission" date="2023-10" db="EMBL/GenBank/DDBJ databases">
        <title>Genome assembly of Pristionchus species.</title>
        <authorList>
            <person name="Yoshida K."/>
            <person name="Sommer R.J."/>
        </authorList>
    </citation>
    <scope>NUCLEOTIDE SEQUENCE</scope>
    <source>
        <strain evidence="2">RS5133</strain>
    </source>
</reference>
<keyword evidence="1" id="KW-0812">Transmembrane</keyword>
<proteinExistence type="predicted"/>
<organism evidence="2 3">
    <name type="scientific">Pristionchus fissidentatus</name>
    <dbReference type="NCBI Taxonomy" id="1538716"/>
    <lineage>
        <taxon>Eukaryota</taxon>
        <taxon>Metazoa</taxon>
        <taxon>Ecdysozoa</taxon>
        <taxon>Nematoda</taxon>
        <taxon>Chromadorea</taxon>
        <taxon>Rhabditida</taxon>
        <taxon>Rhabditina</taxon>
        <taxon>Diplogasteromorpha</taxon>
        <taxon>Diplogasteroidea</taxon>
        <taxon>Neodiplogasteridae</taxon>
        <taxon>Pristionchus</taxon>
    </lineage>
</organism>
<feature type="transmembrane region" description="Helical" evidence="1">
    <location>
        <begin position="183"/>
        <end position="207"/>
    </location>
</feature>
<evidence type="ECO:0000313" key="2">
    <source>
        <dbReference type="EMBL" id="GMT27590.1"/>
    </source>
</evidence>
<dbReference type="Proteomes" id="UP001432322">
    <property type="component" value="Unassembled WGS sequence"/>
</dbReference>
<feature type="transmembrane region" description="Helical" evidence="1">
    <location>
        <begin position="26"/>
        <end position="48"/>
    </location>
</feature>
<dbReference type="PANTHER" id="PTHR37446:SF1">
    <property type="entry name" value="CLAUDIN"/>
    <property type="match status" value="1"/>
</dbReference>